<dbReference type="AlphaFoldDB" id="A0A4U8UT09"/>
<dbReference type="STRING" id="34508.A0A4U8UT09"/>
<dbReference type="EMBL" id="AZBU02000001">
    <property type="protein sequence ID" value="TMS35739.1"/>
    <property type="molecule type" value="Genomic_DNA"/>
</dbReference>
<reference evidence="2 3" key="1">
    <citation type="journal article" date="2015" name="Genome Biol.">
        <title>Comparative genomics of Steinernema reveals deeply conserved gene regulatory networks.</title>
        <authorList>
            <person name="Dillman A.R."/>
            <person name="Macchietto M."/>
            <person name="Porter C.F."/>
            <person name="Rogers A."/>
            <person name="Williams B."/>
            <person name="Antoshechkin I."/>
            <person name="Lee M.M."/>
            <person name="Goodwin Z."/>
            <person name="Lu X."/>
            <person name="Lewis E.E."/>
            <person name="Goodrich-Blair H."/>
            <person name="Stock S.P."/>
            <person name="Adams B.J."/>
            <person name="Sternberg P.W."/>
            <person name="Mortazavi A."/>
        </authorList>
    </citation>
    <scope>NUCLEOTIDE SEQUENCE [LARGE SCALE GENOMIC DNA]</scope>
    <source>
        <strain evidence="2 3">ALL</strain>
    </source>
</reference>
<proteinExistence type="predicted"/>
<comment type="caution">
    <text evidence="2">The sequence shown here is derived from an EMBL/GenBank/DDBJ whole genome shotgun (WGS) entry which is preliminary data.</text>
</comment>
<dbReference type="EMBL" id="CM016762">
    <property type="protein sequence ID" value="TMS35739.1"/>
    <property type="molecule type" value="Genomic_DNA"/>
</dbReference>
<evidence type="ECO:0000313" key="2">
    <source>
        <dbReference type="EMBL" id="TMS35739.1"/>
    </source>
</evidence>
<evidence type="ECO:0000256" key="1">
    <source>
        <dbReference type="SAM" id="MobiDB-lite"/>
    </source>
</evidence>
<accession>A0A4U8UT09</accession>
<feature type="compositionally biased region" description="Polar residues" evidence="1">
    <location>
        <begin position="131"/>
        <end position="156"/>
    </location>
</feature>
<evidence type="ECO:0008006" key="4">
    <source>
        <dbReference type="Google" id="ProtNLM"/>
    </source>
</evidence>
<reference evidence="2 3" key="2">
    <citation type="journal article" date="2019" name="G3 (Bethesda)">
        <title>Hybrid Assembly of the Genome of the Entomopathogenic Nematode Steinernema carpocapsae Identifies the X-Chromosome.</title>
        <authorList>
            <person name="Serra L."/>
            <person name="Macchietto M."/>
            <person name="Macias-Munoz A."/>
            <person name="McGill C.J."/>
            <person name="Rodriguez I.M."/>
            <person name="Rodriguez B."/>
            <person name="Murad R."/>
            <person name="Mortazavi A."/>
        </authorList>
    </citation>
    <scope>NUCLEOTIDE SEQUENCE [LARGE SCALE GENOMIC DNA]</scope>
    <source>
        <strain evidence="2 3">ALL</strain>
    </source>
</reference>
<name>A0A4U8UT09_STECR</name>
<organism evidence="2 3">
    <name type="scientific">Steinernema carpocapsae</name>
    <name type="common">Entomopathogenic nematode</name>
    <dbReference type="NCBI Taxonomy" id="34508"/>
    <lineage>
        <taxon>Eukaryota</taxon>
        <taxon>Metazoa</taxon>
        <taxon>Ecdysozoa</taxon>
        <taxon>Nematoda</taxon>
        <taxon>Chromadorea</taxon>
        <taxon>Rhabditida</taxon>
        <taxon>Tylenchina</taxon>
        <taxon>Panagrolaimomorpha</taxon>
        <taxon>Strongyloidoidea</taxon>
        <taxon>Steinernematidae</taxon>
        <taxon>Steinernema</taxon>
    </lineage>
</organism>
<sequence>MKRYQSMEFEHQKPDCLSSAPNTVTVEIVNDDDVPICPAEQVPVVAGMRLADSIESHLRNHGITLDSVEFGLRNSKTPLPENSDVRYLLGHTVLIRNRRGAMLRSRSRAPTSVDLAEHPGGDQPGGGPTGKISQRKMSADSVSRKSSFSNAKMTTNRYRRARRTSHSAVRLGDTNTLLSEFVF</sequence>
<feature type="region of interest" description="Disordered" evidence="1">
    <location>
        <begin position="102"/>
        <end position="167"/>
    </location>
</feature>
<protein>
    <recommendedName>
        <fullName evidence="4">RBD domain-containing protein</fullName>
    </recommendedName>
</protein>
<keyword evidence="3" id="KW-1185">Reference proteome</keyword>
<evidence type="ECO:0000313" key="3">
    <source>
        <dbReference type="Proteomes" id="UP000298663"/>
    </source>
</evidence>
<gene>
    <name evidence="2" type="ORF">L596_003070</name>
</gene>
<dbReference type="Proteomes" id="UP000298663">
    <property type="component" value="Chromosome X"/>
</dbReference>